<feature type="transmembrane region" description="Helical" evidence="1">
    <location>
        <begin position="177"/>
        <end position="194"/>
    </location>
</feature>
<proteinExistence type="predicted"/>
<evidence type="ECO:0000256" key="1">
    <source>
        <dbReference type="SAM" id="Phobius"/>
    </source>
</evidence>
<organism evidence="2 3">
    <name type="scientific">Candidatus Nealsonbacteria bacterium CG23_combo_of_CG06-09_8_20_14_all_38_19</name>
    <dbReference type="NCBI Taxonomy" id="1974721"/>
    <lineage>
        <taxon>Bacteria</taxon>
        <taxon>Candidatus Nealsoniibacteriota</taxon>
    </lineage>
</organism>
<evidence type="ECO:0000313" key="3">
    <source>
        <dbReference type="Proteomes" id="UP000230273"/>
    </source>
</evidence>
<dbReference type="AlphaFoldDB" id="A0A2G9YVZ3"/>
<sequence>MELAVYLSSSLFLHLALSAFFPGIKQGVEIFAIIALLILGISNKISKSKRVKIINIYFWKTIAIFGSVFVLFLFVNSYLKISVPLNRFFLNIWQDLELGLNQILIGLVALIVFILVYFYIALKVVSFAVDRIKDEKKKEQFGVIGVILILFPLFYANAVLRENGIPYSWIDLLYNKLNWLFGFSLIFLHLNYLIREIRKLF</sequence>
<feature type="transmembrane region" description="Helical" evidence="1">
    <location>
        <begin position="57"/>
        <end position="79"/>
    </location>
</feature>
<reference evidence="2 3" key="1">
    <citation type="submission" date="2017-09" db="EMBL/GenBank/DDBJ databases">
        <title>Depth-based differentiation of microbial function through sediment-hosted aquifers and enrichment of novel symbionts in the deep terrestrial subsurface.</title>
        <authorList>
            <person name="Probst A.J."/>
            <person name="Ladd B."/>
            <person name="Jarett J.K."/>
            <person name="Geller-Mcgrath D.E."/>
            <person name="Sieber C.M."/>
            <person name="Emerson J.B."/>
            <person name="Anantharaman K."/>
            <person name="Thomas B.C."/>
            <person name="Malmstrom R."/>
            <person name="Stieglmeier M."/>
            <person name="Klingl A."/>
            <person name="Woyke T."/>
            <person name="Ryan C.M."/>
            <person name="Banfield J.F."/>
        </authorList>
    </citation>
    <scope>NUCLEOTIDE SEQUENCE [LARGE SCALE GENOMIC DNA]</scope>
    <source>
        <strain evidence="2">CG23_combo_of_CG06-09_8_20_14_all_38_19</strain>
    </source>
</reference>
<keyword evidence="1" id="KW-1133">Transmembrane helix</keyword>
<comment type="caution">
    <text evidence="2">The sequence shown here is derived from an EMBL/GenBank/DDBJ whole genome shotgun (WGS) entry which is preliminary data.</text>
</comment>
<keyword evidence="1" id="KW-0472">Membrane</keyword>
<dbReference type="Proteomes" id="UP000230273">
    <property type="component" value="Unassembled WGS sequence"/>
</dbReference>
<feature type="transmembrane region" description="Helical" evidence="1">
    <location>
        <begin position="99"/>
        <end position="120"/>
    </location>
</feature>
<protein>
    <submittedName>
        <fullName evidence="2">Uncharacterized protein</fullName>
    </submittedName>
</protein>
<feature type="transmembrane region" description="Helical" evidence="1">
    <location>
        <begin position="141"/>
        <end position="157"/>
    </location>
</feature>
<evidence type="ECO:0000313" key="2">
    <source>
        <dbReference type="EMBL" id="PIP23405.1"/>
    </source>
</evidence>
<gene>
    <name evidence="2" type="ORF">COX36_03470</name>
</gene>
<accession>A0A2G9YVZ3</accession>
<dbReference type="EMBL" id="PCRP01000057">
    <property type="protein sequence ID" value="PIP23405.1"/>
    <property type="molecule type" value="Genomic_DNA"/>
</dbReference>
<name>A0A2G9YVZ3_9BACT</name>
<keyword evidence="1" id="KW-0812">Transmembrane</keyword>
<feature type="transmembrane region" description="Helical" evidence="1">
    <location>
        <begin position="28"/>
        <end position="45"/>
    </location>
</feature>